<dbReference type="EMBL" id="BQNB010014414">
    <property type="protein sequence ID" value="GJT27867.1"/>
    <property type="molecule type" value="Genomic_DNA"/>
</dbReference>
<feature type="compositionally biased region" description="Basic and acidic residues" evidence="1">
    <location>
        <begin position="240"/>
        <end position="249"/>
    </location>
</feature>
<keyword evidence="3" id="KW-1185">Reference proteome</keyword>
<evidence type="ECO:0000313" key="3">
    <source>
        <dbReference type="Proteomes" id="UP001151760"/>
    </source>
</evidence>
<name>A0ABQ5CN76_9ASTR</name>
<feature type="region of interest" description="Disordered" evidence="1">
    <location>
        <begin position="186"/>
        <end position="276"/>
    </location>
</feature>
<reference evidence="2" key="2">
    <citation type="submission" date="2022-01" db="EMBL/GenBank/DDBJ databases">
        <authorList>
            <person name="Yamashiro T."/>
            <person name="Shiraishi A."/>
            <person name="Satake H."/>
            <person name="Nakayama K."/>
        </authorList>
    </citation>
    <scope>NUCLEOTIDE SEQUENCE</scope>
</reference>
<feature type="compositionally biased region" description="Low complexity" evidence="1">
    <location>
        <begin position="196"/>
        <end position="205"/>
    </location>
</feature>
<accession>A0ABQ5CN76</accession>
<evidence type="ECO:0000313" key="2">
    <source>
        <dbReference type="EMBL" id="GJT27867.1"/>
    </source>
</evidence>
<gene>
    <name evidence="2" type="ORF">Tco_0908142</name>
</gene>
<sequence length="311" mass="35009">MEAIQAFLKMYDQIPPKEKSMILLLAEKRFLKINQAVEEEQNQPEKIQELLLKLINDLEILNGIQLKQEEQAAKVSSQYWKPPIFYDDDDEESSIPLRDIIFELPLSVAITPDLPITDSLRMEDGHLNTIPETGSDEENESSVKNLNLTPSESEDLSDNEIECDVTVCDDSSPNFTTFSNPLFDSNDDFTSSQAGTLSQPSSSTVLPPPTSQPAPTESTTIPPTPVTEPTSEPSSPSTTPEHKTIEHPFEQPSPKHQQSSPRQEYDILQTQTPTHTYEAETRHMSVDDLFQLVPQLMTRIESLEKDLKQTK</sequence>
<reference evidence="2" key="1">
    <citation type="journal article" date="2022" name="Int. J. Mol. Sci.">
        <title>Draft Genome of Tanacetum Coccineum: Genomic Comparison of Closely Related Tanacetum-Family Plants.</title>
        <authorList>
            <person name="Yamashiro T."/>
            <person name="Shiraishi A."/>
            <person name="Nakayama K."/>
            <person name="Satake H."/>
        </authorList>
    </citation>
    <scope>NUCLEOTIDE SEQUENCE</scope>
</reference>
<feature type="compositionally biased region" description="Low complexity" evidence="1">
    <location>
        <begin position="213"/>
        <end position="239"/>
    </location>
</feature>
<comment type="caution">
    <text evidence="2">The sequence shown here is derived from an EMBL/GenBank/DDBJ whole genome shotgun (WGS) entry which is preliminary data.</text>
</comment>
<protein>
    <submittedName>
        <fullName evidence="2">Uncharacterized protein</fullName>
    </submittedName>
</protein>
<feature type="compositionally biased region" description="Polar residues" evidence="1">
    <location>
        <begin position="254"/>
        <end position="275"/>
    </location>
</feature>
<dbReference type="Proteomes" id="UP001151760">
    <property type="component" value="Unassembled WGS sequence"/>
</dbReference>
<organism evidence="2 3">
    <name type="scientific">Tanacetum coccineum</name>
    <dbReference type="NCBI Taxonomy" id="301880"/>
    <lineage>
        <taxon>Eukaryota</taxon>
        <taxon>Viridiplantae</taxon>
        <taxon>Streptophyta</taxon>
        <taxon>Embryophyta</taxon>
        <taxon>Tracheophyta</taxon>
        <taxon>Spermatophyta</taxon>
        <taxon>Magnoliopsida</taxon>
        <taxon>eudicotyledons</taxon>
        <taxon>Gunneridae</taxon>
        <taxon>Pentapetalae</taxon>
        <taxon>asterids</taxon>
        <taxon>campanulids</taxon>
        <taxon>Asterales</taxon>
        <taxon>Asteraceae</taxon>
        <taxon>Asteroideae</taxon>
        <taxon>Anthemideae</taxon>
        <taxon>Anthemidinae</taxon>
        <taxon>Tanacetum</taxon>
    </lineage>
</organism>
<feature type="compositionally biased region" description="Polar residues" evidence="1">
    <location>
        <begin position="142"/>
        <end position="151"/>
    </location>
</feature>
<proteinExistence type="predicted"/>
<feature type="compositionally biased region" description="Polar residues" evidence="1">
    <location>
        <begin position="186"/>
        <end position="195"/>
    </location>
</feature>
<feature type="region of interest" description="Disordered" evidence="1">
    <location>
        <begin position="126"/>
        <end position="159"/>
    </location>
</feature>
<evidence type="ECO:0000256" key="1">
    <source>
        <dbReference type="SAM" id="MobiDB-lite"/>
    </source>
</evidence>